<comment type="catalytic activity">
    <reaction evidence="11">
        <text>1D-myo-inositol 1,2,6-trisphosphate + H2O = 1D-myo-inositol 1,2-bisphosphate + phosphate</text>
        <dbReference type="Rhea" id="RHEA:77131"/>
        <dbReference type="ChEBI" id="CHEBI:15377"/>
        <dbReference type="ChEBI" id="CHEBI:43474"/>
        <dbReference type="ChEBI" id="CHEBI:195537"/>
        <dbReference type="ChEBI" id="CHEBI:195539"/>
    </reaction>
    <physiologicalReaction direction="left-to-right" evidence="11">
        <dbReference type="Rhea" id="RHEA:77132"/>
    </physiologicalReaction>
</comment>
<dbReference type="InterPro" id="IPR000560">
    <property type="entry name" value="His_Pase_clade-2"/>
</dbReference>
<dbReference type="GO" id="GO:0005576">
    <property type="term" value="C:extracellular region"/>
    <property type="evidence" value="ECO:0007669"/>
    <property type="project" value="UniProtKB-SubCell"/>
</dbReference>
<evidence type="ECO:0000256" key="13">
    <source>
        <dbReference type="ARBA" id="ARBA00043788"/>
    </source>
</evidence>
<dbReference type="STRING" id="1280837.A0A316VMF3"/>
<dbReference type="PANTHER" id="PTHR20963:SF24">
    <property type="entry name" value="3-PHYTASE B"/>
    <property type="match status" value="1"/>
</dbReference>
<gene>
    <name evidence="19" type="ORF">FA14DRAFT_6142</name>
</gene>
<protein>
    <recommendedName>
        <fullName evidence="14">Phytase A</fullName>
    </recommendedName>
    <alternativeName>
        <fullName evidence="15">Histidine acid phosphatase phyA</fullName>
    </alternativeName>
    <alternativeName>
        <fullName evidence="8">Myo-inositol hexakisphosphate phosphohydrolase A</fullName>
    </alternativeName>
    <alternativeName>
        <fullName evidence="7">Myo-inositol-hexaphosphate 3-phosphohydrolase A</fullName>
    </alternativeName>
</protein>
<sequence>MTSKINTIFLSFIILAHLTLVHSWNHHPPHQTLSPIYDDGNAFLNKGLNPNIFHHFGTFSSRYSVQPSGSLYPPKQCKVVQVTSLERHGSRHLSKGAYKSANNTLSTIQAAIKQSHQNIDKLPKLIQFLAHATIDSTVEDLNPFGALQAWYSGRSTASVYSSLAKHGGAFIRSTGNNVIGQDRVLITSKYWRLGFDGKPFPSRGMTNSSQVRRLSQSIKPADVIFAENSATNDTLSPSTCPADQAAKPANISSDAMQAAYANSTVLPVIGTRLHKYFQQNKIPLNITQYVISDLANLCLFETFSRAHISHQGQSLDMPQSHFCQLFDGEDDWKILGYFMDIGMYYQAGYGDPYHKGLGTGFLRELLARLTNTSPLLNPPTSLNTTLDAAHSATFPIKDGMIYMDTSHDGTMASIASSIGLKRSPSKLTPAKHAENEPHNWKFAQIAPMQGKIVFEKLHCDQHGGHPKTKEYVRIRMNDQTQIPDQFWCPGASKKEQKERICPLNIFKKHLEFVESDLEWNKCYQ</sequence>
<organism evidence="19 20">
    <name type="scientific">Meira miltonrushii</name>
    <dbReference type="NCBI Taxonomy" id="1280837"/>
    <lineage>
        <taxon>Eukaryota</taxon>
        <taxon>Fungi</taxon>
        <taxon>Dikarya</taxon>
        <taxon>Basidiomycota</taxon>
        <taxon>Ustilaginomycotina</taxon>
        <taxon>Exobasidiomycetes</taxon>
        <taxon>Exobasidiales</taxon>
        <taxon>Brachybasidiaceae</taxon>
        <taxon>Meira</taxon>
    </lineage>
</organism>
<evidence type="ECO:0000313" key="20">
    <source>
        <dbReference type="Proteomes" id="UP000245771"/>
    </source>
</evidence>
<evidence type="ECO:0000256" key="9">
    <source>
        <dbReference type="ARBA" id="ARBA00043670"/>
    </source>
</evidence>
<comment type="subcellular location">
    <subcellularLocation>
        <location evidence="1">Secreted</location>
    </subcellularLocation>
</comment>
<keyword evidence="5 17" id="KW-1015">Disulfide bond</keyword>
<dbReference type="GO" id="GO:0016158">
    <property type="term" value="F:inositol hexakisphosphate 3-phosphatase activity"/>
    <property type="evidence" value="ECO:0007669"/>
    <property type="project" value="UniProtKB-EC"/>
</dbReference>
<dbReference type="InParanoid" id="A0A316VMF3"/>
<keyword evidence="18" id="KW-0732">Signal</keyword>
<evidence type="ECO:0000256" key="16">
    <source>
        <dbReference type="PIRSR" id="PIRSR000894-1"/>
    </source>
</evidence>
<evidence type="ECO:0000256" key="2">
    <source>
        <dbReference type="ARBA" id="ARBA00011245"/>
    </source>
</evidence>
<feature type="active site" description="Nucleophile" evidence="16">
    <location>
        <position position="88"/>
    </location>
</feature>
<evidence type="ECO:0000256" key="8">
    <source>
        <dbReference type="ARBA" id="ARBA00042300"/>
    </source>
</evidence>
<evidence type="ECO:0000256" key="4">
    <source>
        <dbReference type="ARBA" id="ARBA00022801"/>
    </source>
</evidence>
<evidence type="ECO:0000256" key="6">
    <source>
        <dbReference type="ARBA" id="ARBA00023180"/>
    </source>
</evidence>
<dbReference type="InterPro" id="IPR029033">
    <property type="entry name" value="His_PPase_superfam"/>
</dbReference>
<dbReference type="PIRSF" id="PIRSF000894">
    <property type="entry name" value="Acid_phosphatase"/>
    <property type="match status" value="1"/>
</dbReference>
<dbReference type="GO" id="GO:0003993">
    <property type="term" value="F:acid phosphatase activity"/>
    <property type="evidence" value="ECO:0007669"/>
    <property type="project" value="TreeGrafter"/>
</dbReference>
<evidence type="ECO:0000256" key="1">
    <source>
        <dbReference type="ARBA" id="ARBA00004613"/>
    </source>
</evidence>
<evidence type="ECO:0000256" key="14">
    <source>
        <dbReference type="ARBA" id="ARBA00044106"/>
    </source>
</evidence>
<dbReference type="GeneID" id="37024345"/>
<evidence type="ECO:0000256" key="17">
    <source>
        <dbReference type="PIRSR" id="PIRSR000894-2"/>
    </source>
</evidence>
<name>A0A316VMF3_9BASI</name>
<dbReference type="SUPFAM" id="SSF53254">
    <property type="entry name" value="Phosphoglycerate mutase-like"/>
    <property type="match status" value="1"/>
</dbReference>
<evidence type="ECO:0000256" key="11">
    <source>
        <dbReference type="ARBA" id="ARBA00043721"/>
    </source>
</evidence>
<feature type="chain" id="PRO_5016382707" description="Phytase A" evidence="18">
    <location>
        <begin position="24"/>
        <end position="524"/>
    </location>
</feature>
<evidence type="ECO:0000256" key="15">
    <source>
        <dbReference type="ARBA" id="ARBA00044262"/>
    </source>
</evidence>
<feature type="disulfide bond" evidence="17">
    <location>
        <begin position="240"/>
        <end position="522"/>
    </location>
</feature>
<keyword evidence="6" id="KW-0325">Glycoprotein</keyword>
<feature type="signal peptide" evidence="18">
    <location>
        <begin position="1"/>
        <end position="23"/>
    </location>
</feature>
<evidence type="ECO:0000256" key="5">
    <source>
        <dbReference type="ARBA" id="ARBA00023157"/>
    </source>
</evidence>
<proteinExistence type="predicted"/>
<dbReference type="InterPro" id="IPR016274">
    <property type="entry name" value="Histidine_acid_Pase_euk"/>
</dbReference>
<keyword evidence="20" id="KW-1185">Reference proteome</keyword>
<dbReference type="CDD" id="cd07061">
    <property type="entry name" value="HP_HAP_like"/>
    <property type="match status" value="1"/>
</dbReference>
<comment type="catalytic activity">
    <reaction evidence="12">
        <text>1D-myo-inositol 1,2,4,5,6-pentakisphosphate + H2O = 1D-myo-inositol 1,2,5,6-tetrakisphosphate + phosphate</text>
        <dbReference type="Rhea" id="RHEA:77115"/>
        <dbReference type="ChEBI" id="CHEBI:15377"/>
        <dbReference type="ChEBI" id="CHEBI:43474"/>
        <dbReference type="ChEBI" id="CHEBI:57798"/>
        <dbReference type="ChEBI" id="CHEBI:195535"/>
    </reaction>
    <physiologicalReaction direction="left-to-right" evidence="12">
        <dbReference type="Rhea" id="RHEA:77116"/>
    </physiologicalReaction>
</comment>
<keyword evidence="3" id="KW-0964">Secreted</keyword>
<evidence type="ECO:0000256" key="7">
    <source>
        <dbReference type="ARBA" id="ARBA00041857"/>
    </source>
</evidence>
<accession>A0A316VMF3</accession>
<dbReference type="PANTHER" id="PTHR20963">
    <property type="entry name" value="MULTIPLE INOSITOL POLYPHOSPHATE PHOSPHATASE-RELATED"/>
    <property type="match status" value="1"/>
</dbReference>
<evidence type="ECO:0000256" key="12">
    <source>
        <dbReference type="ARBA" id="ARBA00043748"/>
    </source>
</evidence>
<feature type="disulfide bond" evidence="17">
    <location>
        <begin position="488"/>
        <end position="501"/>
    </location>
</feature>
<dbReference type="Pfam" id="PF00328">
    <property type="entry name" value="His_Phos_2"/>
    <property type="match status" value="1"/>
</dbReference>
<feature type="disulfide bond" evidence="17">
    <location>
        <begin position="298"/>
        <end position="323"/>
    </location>
</feature>
<comment type="catalytic activity">
    <reaction evidence="9">
        <text>1D-myo-inositol 1,2,5,6-tetrakisphosphate + H2O = 1D-myo-inositol 1,2,6-trisphosphate + phosphate</text>
        <dbReference type="Rhea" id="RHEA:77119"/>
        <dbReference type="ChEBI" id="CHEBI:15377"/>
        <dbReference type="ChEBI" id="CHEBI:43474"/>
        <dbReference type="ChEBI" id="CHEBI:195535"/>
        <dbReference type="ChEBI" id="CHEBI:195537"/>
    </reaction>
    <physiologicalReaction direction="left-to-right" evidence="9">
        <dbReference type="Rhea" id="RHEA:77120"/>
    </physiologicalReaction>
</comment>
<dbReference type="Proteomes" id="UP000245771">
    <property type="component" value="Unassembled WGS sequence"/>
</dbReference>
<evidence type="ECO:0000256" key="10">
    <source>
        <dbReference type="ARBA" id="ARBA00043675"/>
    </source>
</evidence>
<reference evidence="19 20" key="1">
    <citation type="journal article" date="2018" name="Mol. Biol. Evol.">
        <title>Broad Genomic Sampling Reveals a Smut Pathogenic Ancestry of the Fungal Clade Ustilaginomycotina.</title>
        <authorList>
            <person name="Kijpornyongpan T."/>
            <person name="Mondo S.J."/>
            <person name="Barry K."/>
            <person name="Sandor L."/>
            <person name="Lee J."/>
            <person name="Lipzen A."/>
            <person name="Pangilinan J."/>
            <person name="LaButti K."/>
            <person name="Hainaut M."/>
            <person name="Henrissat B."/>
            <person name="Grigoriev I.V."/>
            <person name="Spatafora J.W."/>
            <person name="Aime M.C."/>
        </authorList>
    </citation>
    <scope>NUCLEOTIDE SEQUENCE [LARGE SCALE GENOMIC DNA]</scope>
    <source>
        <strain evidence="19 20">MCA 3882</strain>
    </source>
</reference>
<dbReference type="AlphaFoldDB" id="A0A316VMF3"/>
<comment type="catalytic activity">
    <reaction evidence="10">
        <text>1D-myo-inositol 1,2-bisphosphate + H2O = 1D-myo-inositol 2-phosphate + phosphate</text>
        <dbReference type="Rhea" id="RHEA:77135"/>
        <dbReference type="ChEBI" id="CHEBI:15377"/>
        <dbReference type="ChEBI" id="CHEBI:43474"/>
        <dbReference type="ChEBI" id="CHEBI:84142"/>
        <dbReference type="ChEBI" id="CHEBI:195539"/>
    </reaction>
    <physiologicalReaction direction="left-to-right" evidence="10">
        <dbReference type="Rhea" id="RHEA:77136"/>
    </physiologicalReaction>
</comment>
<evidence type="ECO:0000256" key="3">
    <source>
        <dbReference type="ARBA" id="ARBA00022525"/>
    </source>
</evidence>
<comment type="subunit">
    <text evidence="2">Monomer.</text>
</comment>
<dbReference type="Gene3D" id="3.40.50.1240">
    <property type="entry name" value="Phosphoglycerate mutase-like"/>
    <property type="match status" value="1"/>
</dbReference>
<feature type="disulfide bond" evidence="17">
    <location>
        <begin position="77"/>
        <end position="459"/>
    </location>
</feature>
<dbReference type="RefSeq" id="XP_025357047.1">
    <property type="nucleotide sequence ID" value="XM_025502564.1"/>
</dbReference>
<evidence type="ECO:0000256" key="18">
    <source>
        <dbReference type="SAM" id="SignalP"/>
    </source>
</evidence>
<dbReference type="EMBL" id="KZ819602">
    <property type="protein sequence ID" value="PWN36745.1"/>
    <property type="molecule type" value="Genomic_DNA"/>
</dbReference>
<dbReference type="OrthoDB" id="6509975at2759"/>
<evidence type="ECO:0000313" key="19">
    <source>
        <dbReference type="EMBL" id="PWN36745.1"/>
    </source>
</evidence>
<comment type="catalytic activity">
    <reaction evidence="13">
        <text>1D-myo-inositol hexakisphosphate + H2O = 1D-myo-inositol 1,2,4,5,6-pentakisphosphate + phosphate</text>
        <dbReference type="Rhea" id="RHEA:16989"/>
        <dbReference type="ChEBI" id="CHEBI:15377"/>
        <dbReference type="ChEBI" id="CHEBI:43474"/>
        <dbReference type="ChEBI" id="CHEBI:57798"/>
        <dbReference type="ChEBI" id="CHEBI:58130"/>
        <dbReference type="EC" id="3.1.3.8"/>
    </reaction>
    <physiologicalReaction direction="left-to-right" evidence="13">
        <dbReference type="Rhea" id="RHEA:16990"/>
    </physiologicalReaction>
</comment>
<keyword evidence="4" id="KW-0378">Hydrolase</keyword>
<feature type="active site" description="Proton donor" evidence="16">
    <location>
        <position position="408"/>
    </location>
</feature>